<protein>
    <submittedName>
        <fullName evidence="2">Uncharacterized protein</fullName>
    </submittedName>
</protein>
<proteinExistence type="predicted"/>
<sequence length="391" mass="40551">MTTPKPRTPPPRRRPSRGDARGLQRARRAALASLIATAIPAVRIAPAYAEPSAGQSSAAPTRVRLEFIRAAGAEHCPDEQFLRAETARQMGGVDPYDANAPLTMTASIEHRDGELVGSMFLRDGNGRGLWADGFSSRKDCRRLVAAMALSIAVLLDDAAELPAAPAAPAAPAKTAEQPVPPQEPCSPDQPCPPQAAPAKSTTPAPLETPPARAPQSSAPPVPAERFRWVAGVDAVVGLGSTPGFSVGPALSISGRWPAWSVALEVRALSALAGKIEAVDVSVSTITTDVVFCLDRRILFACGLAELGVLRAAPSVPFDAASRWNLGAGMGVRAGIASPLARNVSARAHAEVVHPVVGAAILRHPGAPTPERPVWSAPALAVALGIGLRMNL</sequence>
<evidence type="ECO:0000313" key="3">
    <source>
        <dbReference type="Proteomes" id="UP000075260"/>
    </source>
</evidence>
<feature type="compositionally biased region" description="Pro residues" evidence="1">
    <location>
        <begin position="206"/>
        <end position="220"/>
    </location>
</feature>
<comment type="caution">
    <text evidence="2">The sequence shown here is derived from an EMBL/GenBank/DDBJ whole genome shotgun (WGS) entry which is preliminary data.</text>
</comment>
<reference evidence="2 3" key="1">
    <citation type="submission" date="2014-02" db="EMBL/GenBank/DDBJ databases">
        <title>The small core and large imbalanced accessory genome model reveals a collaborative survival strategy of Sorangium cellulosum strains in nature.</title>
        <authorList>
            <person name="Han K."/>
            <person name="Peng R."/>
            <person name="Blom J."/>
            <person name="Li Y.-Z."/>
        </authorList>
    </citation>
    <scope>NUCLEOTIDE SEQUENCE [LARGE SCALE GENOMIC DNA]</scope>
    <source>
        <strain evidence="2 3">So0008-312</strain>
    </source>
</reference>
<evidence type="ECO:0000256" key="1">
    <source>
        <dbReference type="SAM" id="MobiDB-lite"/>
    </source>
</evidence>
<gene>
    <name evidence="2" type="ORF">BE15_28380</name>
</gene>
<evidence type="ECO:0000313" key="2">
    <source>
        <dbReference type="EMBL" id="KYF73310.1"/>
    </source>
</evidence>
<feature type="compositionally biased region" description="Pro residues" evidence="1">
    <location>
        <begin position="178"/>
        <end position="195"/>
    </location>
</feature>
<organism evidence="2 3">
    <name type="scientific">Sorangium cellulosum</name>
    <name type="common">Polyangium cellulosum</name>
    <dbReference type="NCBI Taxonomy" id="56"/>
    <lineage>
        <taxon>Bacteria</taxon>
        <taxon>Pseudomonadati</taxon>
        <taxon>Myxococcota</taxon>
        <taxon>Polyangia</taxon>
        <taxon>Polyangiales</taxon>
        <taxon>Polyangiaceae</taxon>
        <taxon>Sorangium</taxon>
    </lineage>
</organism>
<dbReference type="Proteomes" id="UP000075260">
    <property type="component" value="Unassembled WGS sequence"/>
</dbReference>
<name>A0A150QZ67_SORCE</name>
<dbReference type="EMBL" id="JEMA01000198">
    <property type="protein sequence ID" value="KYF73310.1"/>
    <property type="molecule type" value="Genomic_DNA"/>
</dbReference>
<accession>A0A150QZ67</accession>
<feature type="region of interest" description="Disordered" evidence="1">
    <location>
        <begin position="1"/>
        <end position="24"/>
    </location>
</feature>
<dbReference type="AlphaFoldDB" id="A0A150QZ67"/>
<feature type="region of interest" description="Disordered" evidence="1">
    <location>
        <begin position="166"/>
        <end position="220"/>
    </location>
</feature>